<dbReference type="Proteomes" id="UP000002899">
    <property type="component" value="Chromosome II"/>
</dbReference>
<feature type="region of interest" description="Disordered" evidence="1">
    <location>
        <begin position="52"/>
        <end position="188"/>
    </location>
</feature>
<name>I7IQ34_BABMR</name>
<proteinExistence type="predicted"/>
<accession>I7IQ34</accession>
<reference evidence="2 3" key="3">
    <citation type="journal article" date="2016" name="Sci. Rep.">
        <title>Genome-wide diversity and gene expression profiling of Babesia microti isolates identify polymorphic genes that mediate host-pathogen interactions.</title>
        <authorList>
            <person name="Silva J.C."/>
            <person name="Cornillot E."/>
            <person name="McCracken C."/>
            <person name="Usmani-Brown S."/>
            <person name="Dwivedi A."/>
            <person name="Ifeonu O.O."/>
            <person name="Crabtree J."/>
            <person name="Gotia H.T."/>
            <person name="Virji A.Z."/>
            <person name="Reynes C."/>
            <person name="Colinge J."/>
            <person name="Kumar V."/>
            <person name="Lawres L."/>
            <person name="Pazzi J.E."/>
            <person name="Pablo J.V."/>
            <person name="Hung C."/>
            <person name="Brancato J."/>
            <person name="Kumari P."/>
            <person name="Orvis J."/>
            <person name="Tretina K."/>
            <person name="Chibucos M."/>
            <person name="Ott S."/>
            <person name="Sadzewicz L."/>
            <person name="Sengamalay N."/>
            <person name="Shetty A.C."/>
            <person name="Su Q."/>
            <person name="Tallon L."/>
            <person name="Fraser C.M."/>
            <person name="Frutos R."/>
            <person name="Molina D.M."/>
            <person name="Krause P.J."/>
            <person name="Ben Mamoun C."/>
        </authorList>
    </citation>
    <scope>NUCLEOTIDE SEQUENCE [LARGE SCALE GENOMIC DNA]</scope>
    <source>
        <strain evidence="2 3">RI</strain>
    </source>
</reference>
<evidence type="ECO:0000313" key="2">
    <source>
        <dbReference type="EMBL" id="CCF73440.1"/>
    </source>
</evidence>
<sequence>MSRNYRGSSSSSYHTNRGGDRERDHEYDGFKSENNRYYDGKYRNYYHWDERRSGTSNQCRDRSPSTHDRRHHDDRSRRERYYPYVRDRDAYINKNRDRDKDRDRSIHERDRYRSGSLYRGISRERYGKHHSSNKDRNDYYKSDRYIDKDDHYKRDRDNNRNRDKYCNDDFDMPMGSKEDQKRNKRYDNEHYDKASTPIEELGKDNFVAKDVILYTPPLPTTDPHFPDAYEATENVIQGSGYESKPIDDHPTDPYYKDYATALLAGTSIKTGMYLGSSQKLLFKKPQIEALKSTPSNTNTIVSVKSSMTADNNIPLIDPRNKNVTIGKRVVSLFDCVRLPLSHRAVTTLDSPIVDFYISGIDICNMMYDHKFVVSPLEKLNRILYRKIPSVKTEKWVSGCKTILVMGIPRHLTSQEALQLLVEVYHKSLVYDGRNIIYDDDWLSDEEIKSSTNPSRVIIKRRCNKNLLLFCGIAEFHLLFGDSNRAKNSLDTHYPQSTWRSTATSYDGTTIKIPDAPNAMALVVFYSESKAKDFWMTINSSAVHVHSCIIQCLPDPMGLRIFAEALSSSFNPDLLIQKKSNTKLAQPLLQQYNIKKEPSGRNNLRVKTEPNEPTPNRFIPLQHINPSIYCWKLNEPNCVTSDCDIIVEDSNCRNIRPNCIKNESESIENSGDSKMISANIKIDADLKSDTCISSTTSAKVDTVNVKTESEDPMYNTTERLDSGNDIRSHQNSSNITFIAPIINTDICTADELSGVLRDVGFRADVMGDIATFSCINENIMQIHCVHSRVFYTPDDNRILCLFIKFNDSIIPLIQNQCVIKFNNFRHSSTF</sequence>
<keyword evidence="3" id="KW-1185">Reference proteome</keyword>
<dbReference type="GeneID" id="24424064"/>
<dbReference type="KEGG" id="bmic:BMR1_02g01395"/>
<gene>
    <name evidence="2" type="ORF">BMR1_02g01395</name>
</gene>
<feature type="compositionally biased region" description="Basic and acidic residues" evidence="1">
    <location>
        <begin position="17"/>
        <end position="36"/>
    </location>
</feature>
<feature type="compositionally biased region" description="Basic and acidic residues" evidence="1">
    <location>
        <begin position="52"/>
        <end position="113"/>
    </location>
</feature>
<protein>
    <submittedName>
        <fullName evidence="2">Uncharacterized protein</fullName>
    </submittedName>
</protein>
<dbReference type="EMBL" id="FO082872">
    <property type="protein sequence ID" value="CCF73440.1"/>
    <property type="molecule type" value="Genomic_DNA"/>
</dbReference>
<organism evidence="2 3">
    <name type="scientific">Babesia microti (strain RI)</name>
    <dbReference type="NCBI Taxonomy" id="1133968"/>
    <lineage>
        <taxon>Eukaryota</taxon>
        <taxon>Sar</taxon>
        <taxon>Alveolata</taxon>
        <taxon>Apicomplexa</taxon>
        <taxon>Aconoidasida</taxon>
        <taxon>Piroplasmida</taxon>
        <taxon>Babesiidae</taxon>
        <taxon>Babesia</taxon>
    </lineage>
</organism>
<evidence type="ECO:0000313" key="3">
    <source>
        <dbReference type="Proteomes" id="UP000002899"/>
    </source>
</evidence>
<feature type="compositionally biased region" description="Basic and acidic residues" evidence="1">
    <location>
        <begin position="132"/>
        <end position="167"/>
    </location>
</feature>
<reference evidence="2 3" key="2">
    <citation type="journal article" date="2013" name="PLoS ONE">
        <title>Whole genome mapping and re-organization of the nuclear and mitochondrial genomes of Babesia microti isolates.</title>
        <authorList>
            <person name="Cornillot E."/>
            <person name="Dassouli A."/>
            <person name="Garg A."/>
            <person name="Pachikara N."/>
            <person name="Randazzo S."/>
            <person name="Depoix D."/>
            <person name="Carcy B."/>
            <person name="Delbecq S."/>
            <person name="Frutos R."/>
            <person name="Silva J.C."/>
            <person name="Sutton R."/>
            <person name="Krause P.J."/>
            <person name="Mamoun C.B."/>
        </authorList>
    </citation>
    <scope>NUCLEOTIDE SEQUENCE [LARGE SCALE GENOMIC DNA]</scope>
    <source>
        <strain evidence="2 3">RI</strain>
    </source>
</reference>
<feature type="compositionally biased region" description="Basic and acidic residues" evidence="1">
    <location>
        <begin position="176"/>
        <end position="188"/>
    </location>
</feature>
<feature type="region of interest" description="Disordered" evidence="1">
    <location>
        <begin position="1"/>
        <end position="36"/>
    </location>
</feature>
<evidence type="ECO:0000256" key="1">
    <source>
        <dbReference type="SAM" id="MobiDB-lite"/>
    </source>
</evidence>
<dbReference type="RefSeq" id="XP_012648049.1">
    <property type="nucleotide sequence ID" value="XM_012792595.1"/>
</dbReference>
<dbReference type="VEuPathDB" id="PiroplasmaDB:BMR1_02g01395"/>
<dbReference type="OrthoDB" id="361918at2759"/>
<dbReference type="AlphaFoldDB" id="I7IQ34"/>
<reference evidence="2 3" key="1">
    <citation type="journal article" date="2012" name="Nucleic Acids Res.">
        <title>Sequencing of the smallest Apicomplexan genome from the human pathogen Babesia microti.</title>
        <authorList>
            <person name="Cornillot E."/>
            <person name="Hadj-Kaddour K."/>
            <person name="Dassouli A."/>
            <person name="Noel B."/>
            <person name="Ranwez V."/>
            <person name="Vacherie B."/>
            <person name="Augagneur Y."/>
            <person name="Bres V."/>
            <person name="Duclos A."/>
            <person name="Randazzo S."/>
            <person name="Carcy B."/>
            <person name="Debierre-Grockiego F."/>
            <person name="Delbecq S."/>
            <person name="Moubri-Menage K."/>
            <person name="Shams-Eldin H."/>
            <person name="Usmani-Brown S."/>
            <person name="Bringaud F."/>
            <person name="Wincker P."/>
            <person name="Vivares C.P."/>
            <person name="Schwarz R.T."/>
            <person name="Schetters T.P."/>
            <person name="Krause P.J."/>
            <person name="Gorenflot A."/>
            <person name="Berry V."/>
            <person name="Barbe V."/>
            <person name="Ben Mamoun C."/>
        </authorList>
    </citation>
    <scope>NUCLEOTIDE SEQUENCE [LARGE SCALE GENOMIC DNA]</scope>
    <source>
        <strain evidence="2 3">RI</strain>
    </source>
</reference>